<evidence type="ECO:0000256" key="5">
    <source>
        <dbReference type="ARBA" id="ARBA00022737"/>
    </source>
</evidence>
<evidence type="ECO:0000256" key="3">
    <source>
        <dbReference type="ARBA" id="ARBA00022448"/>
    </source>
</evidence>
<keyword evidence="7 8" id="KW-0472">Membrane</keyword>
<evidence type="ECO:0000256" key="8">
    <source>
        <dbReference type="PROSITE-ProRule" id="PRU00282"/>
    </source>
</evidence>
<dbReference type="InterPro" id="IPR002067">
    <property type="entry name" value="MCP"/>
</dbReference>
<dbReference type="PANTHER" id="PTHR45618">
    <property type="entry name" value="MITOCHONDRIAL DICARBOXYLATE CARRIER-RELATED"/>
    <property type="match status" value="1"/>
</dbReference>
<dbReference type="Pfam" id="PF00153">
    <property type="entry name" value="Mito_carr"/>
    <property type="match status" value="3"/>
</dbReference>
<comment type="caution">
    <text evidence="10">The sequence shown here is derived from an EMBL/GenBank/DDBJ whole genome shotgun (WGS) entry which is preliminary data.</text>
</comment>
<evidence type="ECO:0000313" key="11">
    <source>
        <dbReference type="Proteomes" id="UP001562425"/>
    </source>
</evidence>
<evidence type="ECO:0000256" key="7">
    <source>
        <dbReference type="ARBA" id="ARBA00023136"/>
    </source>
</evidence>
<feature type="repeat" description="Solcar" evidence="8">
    <location>
        <begin position="201"/>
        <end position="286"/>
    </location>
</feature>
<gene>
    <name evidence="10" type="ORF">pipiens_003745</name>
</gene>
<dbReference type="SUPFAM" id="SSF103506">
    <property type="entry name" value="Mitochondrial carrier"/>
    <property type="match status" value="1"/>
</dbReference>
<feature type="repeat" description="Solcar" evidence="8">
    <location>
        <begin position="296"/>
        <end position="381"/>
    </location>
</feature>
<keyword evidence="4 8" id="KW-0812">Transmembrane</keyword>
<comment type="subcellular location">
    <subcellularLocation>
        <location evidence="1">Membrane</location>
        <topology evidence="1">Multi-pass membrane protein</topology>
    </subcellularLocation>
</comment>
<dbReference type="InterPro" id="IPR018108">
    <property type="entry name" value="MCP_transmembrane"/>
</dbReference>
<dbReference type="EMBL" id="JBEHCU010009556">
    <property type="protein sequence ID" value="KAL1379686.1"/>
    <property type="molecule type" value="Genomic_DNA"/>
</dbReference>
<name>A0ABD1CTC3_CULPP</name>
<organism evidence="10 11">
    <name type="scientific">Culex pipiens pipiens</name>
    <name type="common">Northern house mosquito</name>
    <dbReference type="NCBI Taxonomy" id="38569"/>
    <lineage>
        <taxon>Eukaryota</taxon>
        <taxon>Metazoa</taxon>
        <taxon>Ecdysozoa</taxon>
        <taxon>Arthropoda</taxon>
        <taxon>Hexapoda</taxon>
        <taxon>Insecta</taxon>
        <taxon>Pterygota</taxon>
        <taxon>Neoptera</taxon>
        <taxon>Endopterygota</taxon>
        <taxon>Diptera</taxon>
        <taxon>Nematocera</taxon>
        <taxon>Culicoidea</taxon>
        <taxon>Culicidae</taxon>
        <taxon>Culicinae</taxon>
        <taxon>Culicini</taxon>
        <taxon>Culex</taxon>
        <taxon>Culex</taxon>
    </lineage>
</organism>
<dbReference type="Gene3D" id="1.50.40.10">
    <property type="entry name" value="Mitochondrial carrier domain"/>
    <property type="match status" value="1"/>
</dbReference>
<keyword evidence="6" id="KW-1133">Transmembrane helix</keyword>
<dbReference type="InterPro" id="IPR050391">
    <property type="entry name" value="Mito_Metabolite_Transporter"/>
</dbReference>
<dbReference type="InterPro" id="IPR023395">
    <property type="entry name" value="MCP_dom_sf"/>
</dbReference>
<dbReference type="PRINTS" id="PR00784">
    <property type="entry name" value="MTUNCOUPLING"/>
</dbReference>
<evidence type="ECO:0008006" key="12">
    <source>
        <dbReference type="Google" id="ProtNLM"/>
    </source>
</evidence>
<feature type="repeat" description="Solcar" evidence="8">
    <location>
        <begin position="103"/>
        <end position="189"/>
    </location>
</feature>
<keyword evidence="11" id="KW-1185">Reference proteome</keyword>
<dbReference type="Proteomes" id="UP001562425">
    <property type="component" value="Unassembled WGS sequence"/>
</dbReference>
<dbReference type="GO" id="GO:0016020">
    <property type="term" value="C:membrane"/>
    <property type="evidence" value="ECO:0007669"/>
    <property type="project" value="UniProtKB-SubCell"/>
</dbReference>
<evidence type="ECO:0000313" key="10">
    <source>
        <dbReference type="EMBL" id="KAL1379686.1"/>
    </source>
</evidence>
<dbReference type="PROSITE" id="PS50920">
    <property type="entry name" value="SOLCAR"/>
    <property type="match status" value="3"/>
</dbReference>
<evidence type="ECO:0000256" key="1">
    <source>
        <dbReference type="ARBA" id="ARBA00004141"/>
    </source>
</evidence>
<dbReference type="AlphaFoldDB" id="A0ABD1CTC3"/>
<reference evidence="10 11" key="1">
    <citation type="submission" date="2024-05" db="EMBL/GenBank/DDBJ databases">
        <title>Culex pipiens pipiens assembly and annotation.</title>
        <authorList>
            <person name="Alout H."/>
            <person name="Durand T."/>
        </authorList>
    </citation>
    <scope>NUCLEOTIDE SEQUENCE [LARGE SCALE GENOMIC DNA]</scope>
    <source>
        <strain evidence="10">HA-2024</strain>
        <tissue evidence="10">Whole body</tissue>
    </source>
</reference>
<proteinExistence type="inferred from homology"/>
<evidence type="ECO:0000256" key="4">
    <source>
        <dbReference type="ARBA" id="ARBA00022692"/>
    </source>
</evidence>
<keyword evidence="3 9" id="KW-0813">Transport</keyword>
<evidence type="ECO:0000256" key="2">
    <source>
        <dbReference type="ARBA" id="ARBA00006375"/>
    </source>
</evidence>
<sequence length="383" mass="42836">MMDSSEMRVRKYNRTVATLNGTLAILQNIGNAYDISLSTARSALGNNQFNEYPMKIPRKSAWDFFHEYWRQYQNYMEHICHAIKKKTKKQNVTNMSFPPSIPVQLLTAGTAACIADMVTFPLDTAKVRLQIQGEQEKGFRKYRGLTGTIVTIARQEGFQALYGGLSAGLQRQMCFSSIRLGLYESVKTFYASLLEDNPGSLQIGTRICAGLTTGGLAVLLAHPTHVVKVRGQADSSRFSTGTLNAYRAIYCEEGIRGLWKGAVPNMGRISIVNVAEVVVYDVVKDTLLRYVAVPSEDVRLHFGSAVIAGFAATLVASPVDVVKTRYINSPKNRYRGVIDCAIRMRQQEGFLAFYKGFVPSFSRLVSWNVVMWITYEQLKIIVF</sequence>
<accession>A0ABD1CTC3</accession>
<comment type="similarity">
    <text evidence="2 9">Belongs to the mitochondrial carrier (TC 2.A.29) family.</text>
</comment>
<protein>
    <recommendedName>
        <fullName evidence="12">Mitochondrial brown fat uncoupling protein 1</fullName>
    </recommendedName>
</protein>
<keyword evidence="5" id="KW-0677">Repeat</keyword>
<evidence type="ECO:0000256" key="9">
    <source>
        <dbReference type="RuleBase" id="RU000488"/>
    </source>
</evidence>
<evidence type="ECO:0000256" key="6">
    <source>
        <dbReference type="ARBA" id="ARBA00022989"/>
    </source>
</evidence>